<evidence type="ECO:0000256" key="1">
    <source>
        <dbReference type="SAM" id="MobiDB-lite"/>
    </source>
</evidence>
<dbReference type="GO" id="GO:0006913">
    <property type="term" value="P:nucleocytoplasmic transport"/>
    <property type="evidence" value="ECO:0007669"/>
    <property type="project" value="TreeGrafter"/>
</dbReference>
<dbReference type="GO" id="GO:0048471">
    <property type="term" value="C:perinuclear region of cytoplasm"/>
    <property type="evidence" value="ECO:0007669"/>
    <property type="project" value="TreeGrafter"/>
</dbReference>
<feature type="compositionally biased region" description="Basic and acidic residues" evidence="1">
    <location>
        <begin position="293"/>
        <end position="302"/>
    </location>
</feature>
<feature type="region of interest" description="Disordered" evidence="1">
    <location>
        <begin position="1150"/>
        <end position="1178"/>
    </location>
</feature>
<dbReference type="Proteomes" id="UP000696485">
    <property type="component" value="Unassembled WGS sequence"/>
</dbReference>
<dbReference type="Pfam" id="PF13516">
    <property type="entry name" value="LRR_6"/>
    <property type="match status" value="1"/>
</dbReference>
<feature type="region of interest" description="Disordered" evidence="1">
    <location>
        <begin position="534"/>
        <end position="572"/>
    </location>
</feature>
<dbReference type="InterPro" id="IPR032675">
    <property type="entry name" value="LRR_dom_sf"/>
</dbReference>
<dbReference type="InterPro" id="IPR027038">
    <property type="entry name" value="RanGap"/>
</dbReference>
<evidence type="ECO:0000313" key="3">
    <source>
        <dbReference type="Proteomes" id="UP000696485"/>
    </source>
</evidence>
<dbReference type="GO" id="GO:0005829">
    <property type="term" value="C:cytosol"/>
    <property type="evidence" value="ECO:0007669"/>
    <property type="project" value="TreeGrafter"/>
</dbReference>
<feature type="region of interest" description="Disordered" evidence="1">
    <location>
        <begin position="207"/>
        <end position="238"/>
    </location>
</feature>
<feature type="region of interest" description="Disordered" evidence="1">
    <location>
        <begin position="1448"/>
        <end position="1561"/>
    </location>
</feature>
<feature type="region of interest" description="Disordered" evidence="1">
    <location>
        <begin position="1"/>
        <end position="101"/>
    </location>
</feature>
<organism evidence="2 3">
    <name type="scientific">Podila minutissima</name>
    <dbReference type="NCBI Taxonomy" id="64525"/>
    <lineage>
        <taxon>Eukaryota</taxon>
        <taxon>Fungi</taxon>
        <taxon>Fungi incertae sedis</taxon>
        <taxon>Mucoromycota</taxon>
        <taxon>Mortierellomycotina</taxon>
        <taxon>Mortierellomycetes</taxon>
        <taxon>Mortierellales</taxon>
        <taxon>Mortierellaceae</taxon>
        <taxon>Podila</taxon>
    </lineage>
</organism>
<evidence type="ECO:0008006" key="4">
    <source>
        <dbReference type="Google" id="ProtNLM"/>
    </source>
</evidence>
<feature type="compositionally biased region" description="Basic and acidic residues" evidence="1">
    <location>
        <begin position="309"/>
        <end position="320"/>
    </location>
</feature>
<dbReference type="PANTHER" id="PTHR24113:SF15">
    <property type="entry name" value="NACHT DOMAIN-CONTAINING PROTEIN"/>
    <property type="match status" value="1"/>
</dbReference>
<dbReference type="GO" id="GO:0072686">
    <property type="term" value="C:mitotic spindle"/>
    <property type="evidence" value="ECO:0007669"/>
    <property type="project" value="InterPro"/>
</dbReference>
<dbReference type="GO" id="GO:0005096">
    <property type="term" value="F:GTPase activator activity"/>
    <property type="evidence" value="ECO:0007669"/>
    <property type="project" value="InterPro"/>
</dbReference>
<dbReference type="GO" id="GO:0042729">
    <property type="term" value="C:DASH complex"/>
    <property type="evidence" value="ECO:0007669"/>
    <property type="project" value="InterPro"/>
</dbReference>
<dbReference type="GO" id="GO:0031267">
    <property type="term" value="F:small GTPase binding"/>
    <property type="evidence" value="ECO:0007669"/>
    <property type="project" value="TreeGrafter"/>
</dbReference>
<feature type="compositionally biased region" description="Low complexity" evidence="1">
    <location>
        <begin position="207"/>
        <end position="227"/>
    </location>
</feature>
<proteinExistence type="predicted"/>
<dbReference type="Gene3D" id="3.80.10.10">
    <property type="entry name" value="Ribonuclease Inhibitor"/>
    <property type="match status" value="3"/>
</dbReference>
<dbReference type="InterPro" id="IPR013960">
    <property type="entry name" value="DASH_Duo1"/>
</dbReference>
<feature type="compositionally biased region" description="Polar residues" evidence="1">
    <location>
        <begin position="87"/>
        <end position="100"/>
    </location>
</feature>
<sequence length="1686" mass="186363">MSHEQYQEGSSALAAGFRSPSRLSKRPRYTLDGAEPPFDTLLSPPANQHEADPEETNEDDEHEDEDEARHDQREQEFTTTTTEKRGQPTSSEAGSYTSPAIQKELTDVRRLVKAFDAIDRSLTETREKLKMFHKTADETNALLDMWVRVLSQAEYTQALLHDPEWEGKSWEDARIRAQEEKKAVYQRALDEANRRHSINSLHNRLLANQGKGNNSGSSANGSDSNASPLNIETPSTGTTAAAAATATVAAGTRRLGSLYSQGGGNSSIRDTMLLHLVLGTVSANSPKQQLKQHQKDHPDRYLELPSPGDDDRGNSHDRPALCRSLSRTGDTAPSSEFIELMTIRKDHLEDNPVRLSRIRAKVVAFLLHRFSVHDYTVPRLFIVLPDPTSTPGDELVNTYRLYLLCECSPSFTLPLGSGLNHLHIAKHTGYVIEPGRQDEFFRKYGPMVLTLLIFLKYGQDPQTASDSAPTSISKQPSQVQDIKEARHESQHLLKRVEKLCNLRRSDLPPAIAQDVDVKVAKMIEFLESFLSLADSTKPSGSQSTGESGKQDGESDTLKVTKKPNQEDTGEPLQGLVNLADLHELYTYLGMASHSTRLLSGQLGNLFRVSNVKGQVSWVCTYHYRWTFMEKNVDDFAKWIVSRGGLFDKPSGALTITLVSRAHARTFCSWITNKVAPSLIEVHLKLGWLFAKKDLWRLARAIAQSTVTVLSLDGCTEDDDPGYMSIHKKYDPILHMISHGQIHSLELRRFPSFFARISQKTVKAPSLRRLELGQGMMVDAESRGAMTSFLSSCSGLQELVMPGFRMWDYHLQTIFMGVRGNHVLTTLNIPGSFLDDGAAITLAQGLFSTSICHLDLSRNERLTDVGATRVIRAIGPRLTSLKMAQSGFGDGAAAALAKSMDGISITTTLQNQLQMQHRLDIAALTAGHRPGIRVKIGGGSIGGDSVLPVVVAAAASLPSPIVTESRAQTHSVGHLVYLDIEDNQCTQQGFRELAKVQSRLYLTYLNMAGSAGLEDEECSRILERVASSRLKTIRLAFTGFGDRSAKVLAKSFAVNPPLLSCSKTGTTQSTPWCQLDELDLQGCIIGSVGLQAICQALEQYQASTRLKILDFGHCPNLSDSLGKQLVKSLLVPNCADRVHVPLPAPLTRLRKQDKPELRSQSLTTMPVPGRQNSFSQDQYAHGARRKSELGVRIGHRAAPLGTSESAPAGLSRLGADTLPSLFLPVSEDPPRILLPMKDGYFTNLRQLDFKSTLIGDDTAWSLAQALVQPWVLLESLTVLDPASMTLQGLCWIVEAMCENTSVTELGLGQSKMLVRDYDNGARNDYDRFGIALATLLEQNRRLRSLTLIGAPLGAVAKGLLLNQSLHSVYLIRSRGILEDLQLMGQALGFNRSLLVFWMGASDESLLGYMQPQYFLPPMASLEEPSTPVDQEQRTQSHDNTYRNFHLLHQQNQRQQQQKTSRSRAQEENDSMSRRLGALVKSTLGLDRNSPKNNRSTTRPSQGPRPSTTTRPHNLGRTPSGASRMEDRRRSNMAPAPTASRGFPGNSGPSNNNNNNNNNTVPWTRNPLMEGIRRNHSLIKVVLDLVVPTASLMEASMSLTNPMPSLTTTTTTTNTNTQPVEQYAQGAPSDLSEALHNAQYQQQHQLAKKMLANRKLLRDRGRVGWEELKLLGVDDDIIREVCSVDYYF</sequence>
<dbReference type="GO" id="GO:0000278">
    <property type="term" value="P:mitotic cell cycle"/>
    <property type="evidence" value="ECO:0007669"/>
    <property type="project" value="InterPro"/>
</dbReference>
<feature type="region of interest" description="Disordered" evidence="1">
    <location>
        <begin position="465"/>
        <end position="487"/>
    </location>
</feature>
<keyword evidence="3" id="KW-1185">Reference proteome</keyword>
<dbReference type="SUPFAM" id="SSF52047">
    <property type="entry name" value="RNI-like"/>
    <property type="match status" value="2"/>
</dbReference>
<feature type="compositionally biased region" description="Basic and acidic residues" evidence="1">
    <location>
        <begin position="1462"/>
        <end position="1471"/>
    </location>
</feature>
<dbReference type="SMART" id="SM00368">
    <property type="entry name" value="LRR_RI"/>
    <property type="match status" value="6"/>
</dbReference>
<gene>
    <name evidence="2" type="ORF">BG006_002532</name>
</gene>
<feature type="region of interest" description="Disordered" evidence="1">
    <location>
        <begin position="284"/>
        <end position="331"/>
    </location>
</feature>
<comment type="caution">
    <text evidence="2">The sequence shown here is derived from an EMBL/GenBank/DDBJ whole genome shotgun (WGS) entry which is preliminary data.</text>
</comment>
<feature type="compositionally biased region" description="Polar residues" evidence="1">
    <location>
        <begin position="465"/>
        <end position="480"/>
    </location>
</feature>
<feature type="compositionally biased region" description="Basic and acidic residues" evidence="1">
    <location>
        <begin position="67"/>
        <end position="86"/>
    </location>
</feature>
<feature type="compositionally biased region" description="Polar residues" evidence="1">
    <location>
        <begin position="1157"/>
        <end position="1177"/>
    </location>
</feature>
<feature type="compositionally biased region" description="Low complexity" evidence="1">
    <location>
        <begin position="1542"/>
        <end position="1557"/>
    </location>
</feature>
<dbReference type="InterPro" id="IPR001611">
    <property type="entry name" value="Leu-rich_rpt"/>
</dbReference>
<accession>A0A9P5VR50</accession>
<feature type="compositionally biased region" description="Polar residues" evidence="1">
    <location>
        <begin position="534"/>
        <end position="547"/>
    </location>
</feature>
<evidence type="ECO:0000313" key="2">
    <source>
        <dbReference type="EMBL" id="KAF9337812.1"/>
    </source>
</evidence>
<dbReference type="PANTHER" id="PTHR24113">
    <property type="entry name" value="RAN GTPASE-ACTIVATING PROTEIN 1"/>
    <property type="match status" value="1"/>
</dbReference>
<feature type="compositionally biased region" description="Basic and acidic residues" evidence="1">
    <location>
        <begin position="548"/>
        <end position="558"/>
    </location>
</feature>
<feature type="compositionally biased region" description="Acidic residues" evidence="1">
    <location>
        <begin position="52"/>
        <end position="66"/>
    </location>
</feature>
<feature type="compositionally biased region" description="Polar residues" evidence="1">
    <location>
        <begin position="1489"/>
        <end position="1510"/>
    </location>
</feature>
<reference evidence="2" key="1">
    <citation type="journal article" date="2020" name="Fungal Divers.">
        <title>Resolving the Mortierellaceae phylogeny through synthesis of multi-gene phylogenetics and phylogenomics.</title>
        <authorList>
            <person name="Vandepol N."/>
            <person name="Liber J."/>
            <person name="Desiro A."/>
            <person name="Na H."/>
            <person name="Kennedy M."/>
            <person name="Barry K."/>
            <person name="Grigoriev I.V."/>
            <person name="Miller A.N."/>
            <person name="O'Donnell K."/>
            <person name="Stajich J.E."/>
            <person name="Bonito G."/>
        </authorList>
    </citation>
    <scope>NUCLEOTIDE SEQUENCE</scope>
    <source>
        <strain evidence="2">NVP1</strain>
    </source>
</reference>
<dbReference type="Pfam" id="PF08651">
    <property type="entry name" value="DASH_Duo1"/>
    <property type="match status" value="1"/>
</dbReference>
<dbReference type="EMBL" id="JAAAUY010000016">
    <property type="protein sequence ID" value="KAF9337812.1"/>
    <property type="molecule type" value="Genomic_DNA"/>
</dbReference>
<protein>
    <recommendedName>
        <fullName evidence="4">RNI-like protein</fullName>
    </recommendedName>
</protein>
<name>A0A9P5VR50_9FUNG</name>